<dbReference type="InterPro" id="IPR000914">
    <property type="entry name" value="SBP_5_dom"/>
</dbReference>
<proteinExistence type="inferred from homology"/>
<feature type="transmembrane region" description="Helical" evidence="4">
    <location>
        <begin position="67"/>
        <end position="87"/>
    </location>
</feature>
<dbReference type="Proteomes" id="UP000177376">
    <property type="component" value="Unassembled WGS sequence"/>
</dbReference>
<dbReference type="GO" id="GO:0043190">
    <property type="term" value="C:ATP-binding cassette (ABC) transporter complex"/>
    <property type="evidence" value="ECO:0007669"/>
    <property type="project" value="InterPro"/>
</dbReference>
<comment type="caution">
    <text evidence="6">The sequence shown here is derived from an EMBL/GenBank/DDBJ whole genome shotgun (WGS) entry which is preliminary data.</text>
</comment>
<dbReference type="EMBL" id="MHIM01000024">
    <property type="protein sequence ID" value="OGY52141.1"/>
    <property type="molecule type" value="Genomic_DNA"/>
</dbReference>
<keyword evidence="4" id="KW-0472">Membrane</keyword>
<keyword evidence="4" id="KW-1133">Transmembrane helix</keyword>
<evidence type="ECO:0000313" key="7">
    <source>
        <dbReference type="Proteomes" id="UP000177376"/>
    </source>
</evidence>
<evidence type="ECO:0000313" key="6">
    <source>
        <dbReference type="EMBL" id="OGY52141.1"/>
    </source>
</evidence>
<name>A0A1G1YIP0_9BACT</name>
<dbReference type="CDD" id="cd08513">
    <property type="entry name" value="PBP2_thermophilic_Hb8_like"/>
    <property type="match status" value="1"/>
</dbReference>
<dbReference type="Gene3D" id="3.90.76.10">
    <property type="entry name" value="Dipeptide-binding Protein, Domain 1"/>
    <property type="match status" value="1"/>
</dbReference>
<dbReference type="Gene3D" id="3.10.105.10">
    <property type="entry name" value="Dipeptide-binding Protein, Domain 3"/>
    <property type="match status" value="1"/>
</dbReference>
<evidence type="ECO:0000256" key="1">
    <source>
        <dbReference type="ARBA" id="ARBA00005695"/>
    </source>
</evidence>
<organism evidence="6 7">
    <name type="scientific">Candidatus Buchananbacteria bacterium RIFCSPLOWO2_01_FULL_39_33</name>
    <dbReference type="NCBI Taxonomy" id="1797543"/>
    <lineage>
        <taxon>Bacteria</taxon>
        <taxon>Candidatus Buchananiibacteriota</taxon>
    </lineage>
</organism>
<gene>
    <name evidence="6" type="ORF">A3A02_00850</name>
</gene>
<dbReference type="InterPro" id="IPR039424">
    <property type="entry name" value="SBP_5"/>
</dbReference>
<dbReference type="GO" id="GO:0042597">
    <property type="term" value="C:periplasmic space"/>
    <property type="evidence" value="ECO:0007669"/>
    <property type="project" value="UniProtKB-ARBA"/>
</dbReference>
<dbReference type="PANTHER" id="PTHR30290:SF9">
    <property type="entry name" value="OLIGOPEPTIDE-BINDING PROTEIN APPA"/>
    <property type="match status" value="1"/>
</dbReference>
<evidence type="ECO:0000256" key="2">
    <source>
        <dbReference type="ARBA" id="ARBA00022448"/>
    </source>
</evidence>
<dbReference type="GO" id="GO:1904680">
    <property type="term" value="F:peptide transmembrane transporter activity"/>
    <property type="evidence" value="ECO:0007669"/>
    <property type="project" value="TreeGrafter"/>
</dbReference>
<sequence length="609" mass="70262">MELLSYWREKITNFFSYQKKSLRKFQKQHHLDRQLVSILNKSKFPTLRQLRYLPKILKPQERRQTNILFIITFTAWLIFGVAGYFLATTAVPAPGGEYIESLIGSPRFVNPILAQTDVDRDLVRLIFSGLLKYDEHRQLTTDLAESYDVSSDQLTYTFYLKKNVFWQDSEKFDADDVVFTIASIQDPEFNSPLSRSFRGIIAQKVDENTVNFTLKEPFAPFLGLLTFGILPEHLWYSISPANANLTELNIAPIGTGAWQFEKSTRDKTGVIKSYTLIKNPGYYGNQPYLDKIIFKFYGDFASAVDALKSKNVQGLAYLPKEFNDDFEKYKNLNYHYLDQPQYTALFFNQENNDFLKADYVRRAIALAINKEIIVRDIFNGEGRVADGPNLPGVGINPAIKKYNYDPLAAAQLLENNGWQLTSTTTSDGLTKQVRQKKNWYLELKLTTVDQLVNVKTAELIKASLEQIGFSINLDIVDKSKVLQEVINTRNYESLLFAENLGADPDPFPFWHSSQNEYPGLNLAVFTNKKVDKLLEDARKTNDWEERKEKYLEFQKIVAEELPAIFLFNATYTYPQDKIIQGFNLNSISVPADRFSDLPQWFIKTKRVWQ</sequence>
<dbReference type="PIRSF" id="PIRSF002741">
    <property type="entry name" value="MppA"/>
    <property type="match status" value="1"/>
</dbReference>
<dbReference type="InterPro" id="IPR030678">
    <property type="entry name" value="Peptide/Ni-bd"/>
</dbReference>
<dbReference type="SUPFAM" id="SSF53850">
    <property type="entry name" value="Periplasmic binding protein-like II"/>
    <property type="match status" value="1"/>
</dbReference>
<dbReference type="GO" id="GO:0015833">
    <property type="term" value="P:peptide transport"/>
    <property type="evidence" value="ECO:0007669"/>
    <property type="project" value="TreeGrafter"/>
</dbReference>
<dbReference type="PANTHER" id="PTHR30290">
    <property type="entry name" value="PERIPLASMIC BINDING COMPONENT OF ABC TRANSPORTER"/>
    <property type="match status" value="1"/>
</dbReference>
<dbReference type="Gene3D" id="3.40.190.10">
    <property type="entry name" value="Periplasmic binding protein-like II"/>
    <property type="match status" value="1"/>
</dbReference>
<evidence type="ECO:0000259" key="5">
    <source>
        <dbReference type="Pfam" id="PF00496"/>
    </source>
</evidence>
<keyword evidence="3" id="KW-0732">Signal</keyword>
<keyword evidence="4" id="KW-0812">Transmembrane</keyword>
<protein>
    <recommendedName>
        <fullName evidence="5">Solute-binding protein family 5 domain-containing protein</fullName>
    </recommendedName>
</protein>
<dbReference type="Pfam" id="PF00496">
    <property type="entry name" value="SBP_bac_5"/>
    <property type="match status" value="1"/>
</dbReference>
<evidence type="ECO:0000256" key="3">
    <source>
        <dbReference type="ARBA" id="ARBA00022729"/>
    </source>
</evidence>
<dbReference type="AlphaFoldDB" id="A0A1G1YIP0"/>
<feature type="domain" description="Solute-binding protein family 5" evidence="5">
    <location>
        <begin position="139"/>
        <end position="512"/>
    </location>
</feature>
<comment type="similarity">
    <text evidence="1">Belongs to the bacterial solute-binding protein 5 family.</text>
</comment>
<accession>A0A1G1YIP0</accession>
<reference evidence="6 7" key="1">
    <citation type="journal article" date="2016" name="Nat. Commun.">
        <title>Thousands of microbial genomes shed light on interconnected biogeochemical processes in an aquifer system.</title>
        <authorList>
            <person name="Anantharaman K."/>
            <person name="Brown C.T."/>
            <person name="Hug L.A."/>
            <person name="Sharon I."/>
            <person name="Castelle C.J."/>
            <person name="Probst A.J."/>
            <person name="Thomas B.C."/>
            <person name="Singh A."/>
            <person name="Wilkins M.J."/>
            <person name="Karaoz U."/>
            <person name="Brodie E.L."/>
            <person name="Williams K.H."/>
            <person name="Hubbard S.S."/>
            <person name="Banfield J.F."/>
        </authorList>
    </citation>
    <scope>NUCLEOTIDE SEQUENCE [LARGE SCALE GENOMIC DNA]</scope>
</reference>
<evidence type="ECO:0000256" key="4">
    <source>
        <dbReference type="SAM" id="Phobius"/>
    </source>
</evidence>
<keyword evidence="2" id="KW-0813">Transport</keyword>